<keyword evidence="1" id="KW-1133">Transmembrane helix</keyword>
<feature type="transmembrane region" description="Helical" evidence="1">
    <location>
        <begin position="7"/>
        <end position="32"/>
    </location>
</feature>
<dbReference type="Proteomes" id="UP000663844">
    <property type="component" value="Unassembled WGS sequence"/>
</dbReference>
<keyword evidence="1" id="KW-0812">Transmembrane</keyword>
<protein>
    <submittedName>
        <fullName evidence="2">Uncharacterized protein</fullName>
    </submittedName>
</protein>
<dbReference type="AlphaFoldDB" id="A0A819ZFU5"/>
<reference evidence="2" key="1">
    <citation type="submission" date="2021-02" db="EMBL/GenBank/DDBJ databases">
        <authorList>
            <person name="Nowell W R."/>
        </authorList>
    </citation>
    <scope>NUCLEOTIDE SEQUENCE</scope>
</reference>
<evidence type="ECO:0000256" key="1">
    <source>
        <dbReference type="SAM" id="Phobius"/>
    </source>
</evidence>
<keyword evidence="1" id="KW-0472">Membrane</keyword>
<evidence type="ECO:0000313" key="2">
    <source>
        <dbReference type="EMBL" id="CAF4173604.1"/>
    </source>
</evidence>
<sequence length="45" mass="5019">MQGAQRLIGLIFMILILIFAIIHLAVGISIIVRVHNYGDVFGPER</sequence>
<feature type="non-terminal residue" evidence="2">
    <location>
        <position position="45"/>
    </location>
</feature>
<dbReference type="EMBL" id="CAJOAZ010007927">
    <property type="protein sequence ID" value="CAF4173604.1"/>
    <property type="molecule type" value="Genomic_DNA"/>
</dbReference>
<name>A0A819ZFU5_9BILA</name>
<evidence type="ECO:0000313" key="3">
    <source>
        <dbReference type="Proteomes" id="UP000663844"/>
    </source>
</evidence>
<comment type="caution">
    <text evidence="2">The sequence shown here is derived from an EMBL/GenBank/DDBJ whole genome shotgun (WGS) entry which is preliminary data.</text>
</comment>
<proteinExistence type="predicted"/>
<gene>
    <name evidence="2" type="ORF">OXD698_LOCUS39317</name>
</gene>
<organism evidence="2 3">
    <name type="scientific">Adineta steineri</name>
    <dbReference type="NCBI Taxonomy" id="433720"/>
    <lineage>
        <taxon>Eukaryota</taxon>
        <taxon>Metazoa</taxon>
        <taxon>Spiralia</taxon>
        <taxon>Gnathifera</taxon>
        <taxon>Rotifera</taxon>
        <taxon>Eurotatoria</taxon>
        <taxon>Bdelloidea</taxon>
        <taxon>Adinetida</taxon>
        <taxon>Adinetidae</taxon>
        <taxon>Adineta</taxon>
    </lineage>
</organism>
<accession>A0A819ZFU5</accession>